<dbReference type="InterPro" id="IPR037185">
    <property type="entry name" value="EmrE-like"/>
</dbReference>
<dbReference type="GeneID" id="37017253"/>
<comment type="subcellular location">
    <subcellularLocation>
        <location evidence="1">Membrane</location>
        <topology evidence="1">Multi-pass membrane protein</topology>
    </subcellularLocation>
</comment>
<dbReference type="Proteomes" id="UP000245942">
    <property type="component" value="Unassembled WGS sequence"/>
</dbReference>
<evidence type="ECO:0000256" key="5">
    <source>
        <dbReference type="SAM" id="MobiDB-lite"/>
    </source>
</evidence>
<evidence type="ECO:0000256" key="4">
    <source>
        <dbReference type="ARBA" id="ARBA00023136"/>
    </source>
</evidence>
<feature type="transmembrane region" description="Helical" evidence="6">
    <location>
        <begin position="289"/>
        <end position="309"/>
    </location>
</feature>
<dbReference type="GO" id="GO:0015095">
    <property type="term" value="F:magnesium ion transmembrane transporter activity"/>
    <property type="evidence" value="ECO:0007669"/>
    <property type="project" value="InterPro"/>
</dbReference>
<name>A0A316TZV5_9BASI</name>
<dbReference type="Pfam" id="PF05653">
    <property type="entry name" value="Mg_trans_NIPA"/>
    <property type="match status" value="1"/>
</dbReference>
<feature type="compositionally biased region" description="Polar residues" evidence="5">
    <location>
        <begin position="666"/>
        <end position="676"/>
    </location>
</feature>
<accession>A0A316TZV5</accession>
<sequence length="736" mass="78542">MATASATESAAASASAKAALSSLSAVMASASAAMASESTVESGEAPAPSYYKYIGILLAVMSGVLIGSSFVFKKKGLLSAQKKYQTTAGEGYSYLKSPLWWIGMTIMIIGEVFNFVAYAFAPAILVTPFGALSVVLCAILSSIFLKERLTLFGKVGCFLCVIGSVIIALNGPSDESSGSIVEFRKLFISVGFLIWLGICVVASLVLIFWAAPRYGKKNMLVYIAVCSLLGGLSVSTTSGLGSAILLSIRGDMQLKNWFFYVLLAFVVVTLLSEIVFLNKALELFNTSMVTPAYFVTFTSCSIISTIILYKGLAASPASIVTLVLGFFVICTGIVLLQLSKIDPEELTKEETPPGLDRRSTLLMRASRSMISTRSEKQDTELGYRPTSVGDHGVHLAGKGSTAIEDPGIDTMRGAGGIIGSIVRARSSRRVRASADSYANLEGVGTRNEHHSMASLNTAHRHDLERFQLQDGPVARQPSTISRDGYLSPISAAFPQNRGSAMPKRGASMVSFTEDALGPHGHHDQHQHSATERSDHHHHHPPTASHSGILSTGLHAPYLSDIVEVRSSRDDGLDDAHARSIGRGSVWKDSYIEAYATMPNRPGSFATTAPGTPQPGDAERRSGENYDGNGDSTFEYELDDGASVDRGLQGPYQVESVVGSGEDLPSIDTSDSSNADPSSGIPRMRTDKHFPGGRSGREGLEEEELLSPKLNGGIAFEAPQKTSRRATSSRFHKSGVI</sequence>
<keyword evidence="2 6" id="KW-0812">Transmembrane</keyword>
<evidence type="ECO:0000256" key="2">
    <source>
        <dbReference type="ARBA" id="ARBA00022692"/>
    </source>
</evidence>
<evidence type="ECO:0000313" key="7">
    <source>
        <dbReference type="EMBL" id="PWN18184.1"/>
    </source>
</evidence>
<dbReference type="GO" id="GO:0016020">
    <property type="term" value="C:membrane"/>
    <property type="evidence" value="ECO:0007669"/>
    <property type="project" value="UniProtKB-SubCell"/>
</dbReference>
<dbReference type="SUPFAM" id="SSF103481">
    <property type="entry name" value="Multidrug resistance efflux transporter EmrE"/>
    <property type="match status" value="1"/>
</dbReference>
<dbReference type="OrthoDB" id="6428174at2759"/>
<dbReference type="PANTHER" id="PTHR12570">
    <property type="match status" value="1"/>
</dbReference>
<organism evidence="7 8">
    <name type="scientific">Pseudomicrostroma glucosiphilum</name>
    <dbReference type="NCBI Taxonomy" id="1684307"/>
    <lineage>
        <taxon>Eukaryota</taxon>
        <taxon>Fungi</taxon>
        <taxon>Dikarya</taxon>
        <taxon>Basidiomycota</taxon>
        <taxon>Ustilaginomycotina</taxon>
        <taxon>Exobasidiomycetes</taxon>
        <taxon>Microstromatales</taxon>
        <taxon>Microstromatales incertae sedis</taxon>
        <taxon>Pseudomicrostroma</taxon>
    </lineage>
</organism>
<feature type="region of interest" description="Disordered" evidence="5">
    <location>
        <begin position="599"/>
        <end position="636"/>
    </location>
</feature>
<evidence type="ECO:0000256" key="6">
    <source>
        <dbReference type="SAM" id="Phobius"/>
    </source>
</evidence>
<keyword evidence="8" id="KW-1185">Reference proteome</keyword>
<feature type="transmembrane region" description="Helical" evidence="6">
    <location>
        <begin position="51"/>
        <end position="72"/>
    </location>
</feature>
<feature type="transmembrane region" description="Helical" evidence="6">
    <location>
        <begin position="186"/>
        <end position="209"/>
    </location>
</feature>
<dbReference type="EMBL" id="KZ819337">
    <property type="protein sequence ID" value="PWN18184.1"/>
    <property type="molecule type" value="Genomic_DNA"/>
</dbReference>
<feature type="transmembrane region" description="Helical" evidence="6">
    <location>
        <begin position="99"/>
        <end position="120"/>
    </location>
</feature>
<dbReference type="InterPro" id="IPR008521">
    <property type="entry name" value="Mg_trans_NIPA"/>
</dbReference>
<feature type="transmembrane region" description="Helical" evidence="6">
    <location>
        <begin position="315"/>
        <end position="338"/>
    </location>
</feature>
<feature type="region of interest" description="Disordered" evidence="5">
    <location>
        <begin position="513"/>
        <end position="550"/>
    </location>
</feature>
<dbReference type="AlphaFoldDB" id="A0A316TZV5"/>
<keyword evidence="3 6" id="KW-1133">Transmembrane helix</keyword>
<protein>
    <submittedName>
        <fullName evidence="7">DUF803-domain-containing protein</fullName>
    </submittedName>
</protein>
<proteinExistence type="predicted"/>
<feature type="compositionally biased region" description="Basic and acidic residues" evidence="5">
    <location>
        <begin position="520"/>
        <end position="534"/>
    </location>
</feature>
<feature type="transmembrane region" description="Helical" evidence="6">
    <location>
        <begin position="257"/>
        <end position="277"/>
    </location>
</feature>
<dbReference type="PANTHER" id="PTHR12570:SF92">
    <property type="entry name" value="SPICHTHYIN, ISOFORM B"/>
    <property type="match status" value="1"/>
</dbReference>
<feature type="region of interest" description="Disordered" evidence="5">
    <location>
        <begin position="657"/>
        <end position="736"/>
    </location>
</feature>
<evidence type="ECO:0000256" key="1">
    <source>
        <dbReference type="ARBA" id="ARBA00004141"/>
    </source>
</evidence>
<feature type="transmembrane region" description="Helical" evidence="6">
    <location>
        <begin position="126"/>
        <end position="145"/>
    </location>
</feature>
<keyword evidence="4 6" id="KW-0472">Membrane</keyword>
<evidence type="ECO:0000256" key="3">
    <source>
        <dbReference type="ARBA" id="ARBA00022989"/>
    </source>
</evidence>
<gene>
    <name evidence="7" type="ORF">BCV69DRAFT_77638</name>
</gene>
<feature type="compositionally biased region" description="Basic and acidic residues" evidence="5">
    <location>
        <begin position="683"/>
        <end position="698"/>
    </location>
</feature>
<evidence type="ECO:0000313" key="8">
    <source>
        <dbReference type="Proteomes" id="UP000245942"/>
    </source>
</evidence>
<dbReference type="RefSeq" id="XP_025345344.1">
    <property type="nucleotide sequence ID" value="XM_025495519.1"/>
</dbReference>
<feature type="transmembrane region" description="Helical" evidence="6">
    <location>
        <begin position="152"/>
        <end position="171"/>
    </location>
</feature>
<reference evidence="7 8" key="1">
    <citation type="journal article" date="2018" name="Mol. Biol. Evol.">
        <title>Broad Genomic Sampling Reveals a Smut Pathogenic Ancestry of the Fungal Clade Ustilaginomycotina.</title>
        <authorList>
            <person name="Kijpornyongpan T."/>
            <person name="Mondo S.J."/>
            <person name="Barry K."/>
            <person name="Sandor L."/>
            <person name="Lee J."/>
            <person name="Lipzen A."/>
            <person name="Pangilinan J."/>
            <person name="LaButti K."/>
            <person name="Hainaut M."/>
            <person name="Henrissat B."/>
            <person name="Grigoriev I.V."/>
            <person name="Spatafora J.W."/>
            <person name="Aime M.C."/>
        </authorList>
    </citation>
    <scope>NUCLEOTIDE SEQUENCE [LARGE SCALE GENOMIC DNA]</scope>
    <source>
        <strain evidence="7 8">MCA 4718</strain>
    </source>
</reference>